<name>A0ABD4SYI6_9CYAN</name>
<evidence type="ECO:0000313" key="1">
    <source>
        <dbReference type="EMBL" id="MCM1981516.1"/>
    </source>
</evidence>
<organism evidence="1 2">
    <name type="scientific">Lyngbya confervoides BDU141951</name>
    <dbReference type="NCBI Taxonomy" id="1574623"/>
    <lineage>
        <taxon>Bacteria</taxon>
        <taxon>Bacillati</taxon>
        <taxon>Cyanobacteriota</taxon>
        <taxon>Cyanophyceae</taxon>
        <taxon>Oscillatoriophycideae</taxon>
        <taxon>Oscillatoriales</taxon>
        <taxon>Microcoleaceae</taxon>
        <taxon>Lyngbya</taxon>
    </lineage>
</organism>
<accession>A0ABD4SYI6</accession>
<keyword evidence="2" id="KW-1185">Reference proteome</keyword>
<dbReference type="RefSeq" id="WP_166279114.1">
    <property type="nucleotide sequence ID" value="NZ_JTHE03000009.1"/>
</dbReference>
<sequence>MSNPSLEKFGDSDFRAKEAQLIISLKFHHASTLAEIPLEVAVSAIAKVWESCQNPGSP</sequence>
<dbReference type="AlphaFoldDB" id="A0ABD4SYI6"/>
<evidence type="ECO:0000313" key="2">
    <source>
        <dbReference type="Proteomes" id="UP000031561"/>
    </source>
</evidence>
<proteinExistence type="predicted"/>
<dbReference type="Proteomes" id="UP000031561">
    <property type="component" value="Unassembled WGS sequence"/>
</dbReference>
<comment type="caution">
    <text evidence="1">The sequence shown here is derived from an EMBL/GenBank/DDBJ whole genome shotgun (WGS) entry which is preliminary data.</text>
</comment>
<reference evidence="1 2" key="1">
    <citation type="journal article" date="2015" name="Genome Announc.">
        <title>Draft Genome Sequence of Filamentous Marine Cyanobacterium Lyngbya confervoides Strain BDU141951.</title>
        <authorList>
            <person name="Chandrababunaidu M.M."/>
            <person name="Sen D."/>
            <person name="Tripathy S."/>
        </authorList>
    </citation>
    <scope>NUCLEOTIDE SEQUENCE [LARGE SCALE GENOMIC DNA]</scope>
    <source>
        <strain evidence="1 2">BDU141951</strain>
    </source>
</reference>
<dbReference type="EMBL" id="JTHE03000009">
    <property type="protein sequence ID" value="MCM1981516.1"/>
    <property type="molecule type" value="Genomic_DNA"/>
</dbReference>
<gene>
    <name evidence="1" type="ORF">QQ91_0001555</name>
</gene>
<protein>
    <submittedName>
        <fullName evidence="1">Uncharacterized protein</fullName>
    </submittedName>
</protein>